<dbReference type="Gene3D" id="2.60.40.3500">
    <property type="match status" value="1"/>
</dbReference>
<reference evidence="2 3" key="1">
    <citation type="submission" date="2018-12" db="EMBL/GenBank/DDBJ databases">
        <title>Corynebacterium sanguinis sp. nov., a clinically-associated and environmental corynebacterium.</title>
        <authorList>
            <person name="Gonzales-Siles L."/>
            <person name="Jaen-Luchoro D."/>
            <person name="Cardew S."/>
            <person name="Inganas E."/>
            <person name="Ohlen M."/>
            <person name="Jensie-Markopolous S."/>
            <person name="Pinyeiro-Iglesias B."/>
            <person name="Molin K."/>
            <person name="Skovbjerg S."/>
            <person name="Svensson-Stadler L."/>
            <person name="Funke G."/>
            <person name="Moore E.R.B."/>
        </authorList>
    </citation>
    <scope>NUCLEOTIDE SEQUENCE [LARGE SCALE GENOMIC DNA]</scope>
    <source>
        <strain evidence="2 3">58734</strain>
    </source>
</reference>
<comment type="caution">
    <text evidence="2">The sequence shown here is derived from an EMBL/GenBank/DDBJ whole genome shotgun (WGS) entry which is preliminary data.</text>
</comment>
<sequence length="142" mass="14977">MDQSPKTQRPAEPAHLAVSAITIDSHSGFDRLTVDFAGTGEPGWFVNYVPSPLQEIAGKPVKVAGSSYLNINIDGTISRSEAGLDAATPIDISSSSSNVVDIVHAGTYEGRAQIVVGLRSTLPYSVQLLDDPTRLVVDISKA</sequence>
<feature type="domain" description="AMIN-like" evidence="1">
    <location>
        <begin position="17"/>
        <end position="140"/>
    </location>
</feature>
<evidence type="ECO:0000259" key="1">
    <source>
        <dbReference type="Pfam" id="PF24837"/>
    </source>
</evidence>
<evidence type="ECO:0000313" key="3">
    <source>
        <dbReference type="Proteomes" id="UP000336646"/>
    </source>
</evidence>
<protein>
    <recommendedName>
        <fullName evidence="1">AMIN-like domain-containing protein</fullName>
    </recommendedName>
</protein>
<proteinExistence type="predicted"/>
<name>A0A6C1TZW5_9CORY</name>
<dbReference type="AlphaFoldDB" id="A0A6C1TZW5"/>
<accession>A0A6C1TZW5</accession>
<dbReference type="InterPro" id="IPR056303">
    <property type="entry name" value="AMIN-like"/>
</dbReference>
<dbReference type="RefSeq" id="WP_144739905.1">
    <property type="nucleotide sequence ID" value="NZ_JALXKV010000012.1"/>
</dbReference>
<gene>
    <name evidence="2" type="ORF">EKI59_00365</name>
</gene>
<organism evidence="2 3">
    <name type="scientific">Corynebacterium sanguinis</name>
    <dbReference type="NCBI Taxonomy" id="2594913"/>
    <lineage>
        <taxon>Bacteria</taxon>
        <taxon>Bacillati</taxon>
        <taxon>Actinomycetota</taxon>
        <taxon>Actinomycetes</taxon>
        <taxon>Mycobacteriales</taxon>
        <taxon>Corynebacteriaceae</taxon>
        <taxon>Corynebacterium</taxon>
    </lineage>
</organism>
<evidence type="ECO:0000313" key="2">
    <source>
        <dbReference type="EMBL" id="TVS30280.1"/>
    </source>
</evidence>
<dbReference type="EMBL" id="RXIR01000001">
    <property type="protein sequence ID" value="TVS30280.1"/>
    <property type="molecule type" value="Genomic_DNA"/>
</dbReference>
<dbReference type="Proteomes" id="UP000336646">
    <property type="component" value="Unassembled WGS sequence"/>
</dbReference>
<dbReference type="Pfam" id="PF24837">
    <property type="entry name" value="AMIN-like"/>
    <property type="match status" value="1"/>
</dbReference>
<dbReference type="OrthoDB" id="3393679at2"/>